<reference evidence="4 5" key="1">
    <citation type="submission" date="2016-11" db="EMBL/GenBank/DDBJ databases">
        <title>The macronuclear genome of Stentor coeruleus: a giant cell with tiny introns.</title>
        <authorList>
            <person name="Slabodnick M."/>
            <person name="Ruby J.G."/>
            <person name="Reiff S.B."/>
            <person name="Swart E.C."/>
            <person name="Gosai S."/>
            <person name="Prabakaran S."/>
            <person name="Witkowska E."/>
            <person name="Larue G.E."/>
            <person name="Fisher S."/>
            <person name="Freeman R.M."/>
            <person name="Gunawardena J."/>
            <person name="Chu W."/>
            <person name="Stover N.A."/>
            <person name="Gregory B.D."/>
            <person name="Nowacki M."/>
            <person name="Derisi J."/>
            <person name="Roy S.W."/>
            <person name="Marshall W.F."/>
            <person name="Sood P."/>
        </authorList>
    </citation>
    <scope>NUCLEOTIDE SEQUENCE [LARGE SCALE GENOMIC DNA]</scope>
    <source>
        <strain evidence="4">WM001</strain>
    </source>
</reference>
<keyword evidence="2" id="KW-0732">Signal</keyword>
<evidence type="ECO:0000313" key="4">
    <source>
        <dbReference type="EMBL" id="OMJ91780.1"/>
    </source>
</evidence>
<dbReference type="Proteomes" id="UP000187209">
    <property type="component" value="Unassembled WGS sequence"/>
</dbReference>
<dbReference type="InterPro" id="IPR002656">
    <property type="entry name" value="Acyl_transf_3_dom"/>
</dbReference>
<dbReference type="OrthoDB" id="295273at2759"/>
<proteinExistence type="predicted"/>
<feature type="transmembrane region" description="Helical" evidence="1">
    <location>
        <begin position="131"/>
        <end position="153"/>
    </location>
</feature>
<keyword evidence="1" id="KW-1133">Transmembrane helix</keyword>
<gene>
    <name evidence="4" type="ORF">SteCoe_5560</name>
</gene>
<dbReference type="Pfam" id="PF01757">
    <property type="entry name" value="Acyl_transf_3"/>
    <property type="match status" value="1"/>
</dbReference>
<keyword evidence="1" id="KW-0812">Transmembrane</keyword>
<dbReference type="PANTHER" id="PTHR11161">
    <property type="entry name" value="O-ACYLTRANSFERASE"/>
    <property type="match status" value="1"/>
</dbReference>
<feature type="transmembrane region" description="Helical" evidence="1">
    <location>
        <begin position="286"/>
        <end position="306"/>
    </location>
</feature>
<feature type="transmembrane region" description="Helical" evidence="1">
    <location>
        <begin position="242"/>
        <end position="266"/>
    </location>
</feature>
<feature type="signal peptide" evidence="2">
    <location>
        <begin position="1"/>
        <end position="16"/>
    </location>
</feature>
<organism evidence="4 5">
    <name type="scientific">Stentor coeruleus</name>
    <dbReference type="NCBI Taxonomy" id="5963"/>
    <lineage>
        <taxon>Eukaryota</taxon>
        <taxon>Sar</taxon>
        <taxon>Alveolata</taxon>
        <taxon>Ciliophora</taxon>
        <taxon>Postciliodesmatophora</taxon>
        <taxon>Heterotrichea</taxon>
        <taxon>Heterotrichida</taxon>
        <taxon>Stentoridae</taxon>
        <taxon>Stentor</taxon>
    </lineage>
</organism>
<feature type="transmembrane region" description="Helical" evidence="1">
    <location>
        <begin position="430"/>
        <end position="447"/>
    </location>
</feature>
<keyword evidence="5" id="KW-1185">Reference proteome</keyword>
<dbReference type="AlphaFoldDB" id="A0A1R2CS23"/>
<feature type="transmembrane region" description="Helical" evidence="1">
    <location>
        <begin position="549"/>
        <end position="573"/>
    </location>
</feature>
<dbReference type="EMBL" id="MPUH01000074">
    <property type="protein sequence ID" value="OMJ91780.1"/>
    <property type="molecule type" value="Genomic_DNA"/>
</dbReference>
<dbReference type="GO" id="GO:0016747">
    <property type="term" value="F:acyltransferase activity, transferring groups other than amino-acyl groups"/>
    <property type="evidence" value="ECO:0007669"/>
    <property type="project" value="InterPro"/>
</dbReference>
<feature type="chain" id="PRO_5013181484" description="Acyltransferase 3 domain-containing protein" evidence="2">
    <location>
        <begin position="17"/>
        <end position="642"/>
    </location>
</feature>
<evidence type="ECO:0000256" key="1">
    <source>
        <dbReference type="SAM" id="Phobius"/>
    </source>
</evidence>
<name>A0A1R2CS23_9CILI</name>
<dbReference type="PANTHER" id="PTHR11161:SF0">
    <property type="entry name" value="O-ACYLTRANSFERASE LIKE PROTEIN"/>
    <property type="match status" value="1"/>
</dbReference>
<protein>
    <recommendedName>
        <fullName evidence="3">Acyltransferase 3 domain-containing protein</fullName>
    </recommendedName>
</protein>
<feature type="transmembrane region" description="Helical" evidence="1">
    <location>
        <begin position="472"/>
        <end position="493"/>
    </location>
</feature>
<feature type="domain" description="Acyltransferase 3" evidence="3">
    <location>
        <begin position="199"/>
        <end position="605"/>
    </location>
</feature>
<feature type="transmembrane region" description="Helical" evidence="1">
    <location>
        <begin position="513"/>
        <end position="537"/>
    </location>
</feature>
<feature type="transmembrane region" description="Helical" evidence="1">
    <location>
        <begin position="202"/>
        <end position="222"/>
    </location>
</feature>
<evidence type="ECO:0000259" key="3">
    <source>
        <dbReference type="Pfam" id="PF01757"/>
    </source>
</evidence>
<feature type="transmembrane region" description="Helical" evidence="1">
    <location>
        <begin position="360"/>
        <end position="376"/>
    </location>
</feature>
<feature type="transmembrane region" description="Helical" evidence="1">
    <location>
        <begin position="383"/>
        <end position="402"/>
    </location>
</feature>
<evidence type="ECO:0000256" key="2">
    <source>
        <dbReference type="SAM" id="SignalP"/>
    </source>
</evidence>
<dbReference type="InterPro" id="IPR052728">
    <property type="entry name" value="O2_lipid_transport_reg"/>
</dbReference>
<feature type="transmembrane region" description="Helical" evidence="1">
    <location>
        <begin position="593"/>
        <end position="610"/>
    </location>
</feature>
<sequence>MFLTILRALTINLVHSTSPQCLSEWSLIFSHGQNQSSSSIYNDMFKYSGFTLNNLGDYEACNKLDTSKYVVLSFRKSPIIVQTLCGPSVCEKSDYKNLTIPGIVLELSENYDVIFSKEYEKEHYGKFSKGALLMILIIIILVIVCVMAGVFDYTMLEEQKKSDPLVQLILCFSIVTNTKKLFECIPETKSGKRDPFDLINSARCWSIGWIILGHTCQFMYFIPALKNYPTAYDNTHNLFYYIVYGGFYAVDTFFVVVGFLMTYHMIHDFQKPSHESIFRKIYKIIIHRYLLFSSVYFFLLFFFWTLQSYLRTGPMWFEADRSTSMCEDYWWTNLIYINNFVPNYKGNACLTAGWYNANDLQFLLICILINLCYVKINETLGWVFSTFLAIFSIISSMTVAWYTDINPSFFDEGHNGDHFWYYYNKPYCRIGPYALGIMTAYIVNAYRQSKTEGMNVKDKLALKFAQLFENTIFRYFCFIFGLVLLNLIMYFAFELYENPGSDNHYIHWTSTGNIIFLTFERITASLGIWLILTPMLLGYFRLFSSLMSLYPFVIFARLNFTVFLIHSNLMEIVYRGQKEAWEFNLYTNVRDTIGFFFACQLFAIPVVLMVEMPVMNLEKYFLEGSEKKYEPLLDKKDDKRHR</sequence>
<accession>A0A1R2CS23</accession>
<evidence type="ECO:0000313" key="5">
    <source>
        <dbReference type="Proteomes" id="UP000187209"/>
    </source>
</evidence>
<keyword evidence="1" id="KW-0472">Membrane</keyword>
<comment type="caution">
    <text evidence="4">The sequence shown here is derived from an EMBL/GenBank/DDBJ whole genome shotgun (WGS) entry which is preliminary data.</text>
</comment>